<dbReference type="EMBL" id="JABSNW010000010">
    <property type="protein sequence ID" value="KAL2884658.1"/>
    <property type="molecule type" value="Genomic_DNA"/>
</dbReference>
<evidence type="ECO:0000256" key="1">
    <source>
        <dbReference type="SAM" id="MobiDB-lite"/>
    </source>
</evidence>
<evidence type="ECO:0000256" key="2">
    <source>
        <dbReference type="SAM" id="SignalP"/>
    </source>
</evidence>
<dbReference type="RefSeq" id="XP_070855839.1">
    <property type="nucleotide sequence ID" value="XM_071004695.1"/>
</dbReference>
<evidence type="ECO:0000313" key="4">
    <source>
        <dbReference type="Proteomes" id="UP001610728"/>
    </source>
</evidence>
<feature type="signal peptide" evidence="2">
    <location>
        <begin position="1"/>
        <end position="22"/>
    </location>
</feature>
<comment type="caution">
    <text evidence="3">The sequence shown here is derived from an EMBL/GenBank/DDBJ whole genome shotgun (WGS) entry which is preliminary data.</text>
</comment>
<evidence type="ECO:0008006" key="5">
    <source>
        <dbReference type="Google" id="ProtNLM"/>
    </source>
</evidence>
<feature type="region of interest" description="Disordered" evidence="1">
    <location>
        <begin position="210"/>
        <end position="296"/>
    </location>
</feature>
<evidence type="ECO:0000313" key="3">
    <source>
        <dbReference type="EMBL" id="KAL2884658.1"/>
    </source>
</evidence>
<protein>
    <recommendedName>
        <fullName evidence="5">GPI anchored protein</fullName>
    </recommendedName>
</protein>
<feature type="chain" id="PRO_5046972650" description="GPI anchored protein" evidence="2">
    <location>
        <begin position="23"/>
        <end position="322"/>
    </location>
</feature>
<accession>A0ABR4M8T4</accession>
<organism evidence="3 4">
    <name type="scientific">Ceratocystis lukuohia</name>
    <dbReference type="NCBI Taxonomy" id="2019550"/>
    <lineage>
        <taxon>Eukaryota</taxon>
        <taxon>Fungi</taxon>
        <taxon>Dikarya</taxon>
        <taxon>Ascomycota</taxon>
        <taxon>Pezizomycotina</taxon>
        <taxon>Sordariomycetes</taxon>
        <taxon>Hypocreomycetidae</taxon>
        <taxon>Microascales</taxon>
        <taxon>Ceratocystidaceae</taxon>
        <taxon>Ceratocystis</taxon>
    </lineage>
</organism>
<feature type="compositionally biased region" description="Low complexity" evidence="1">
    <location>
        <begin position="237"/>
        <end position="296"/>
    </location>
</feature>
<sequence length="322" mass="32948">MILARVIRPVLALAAILPCVAAQGSQPESLAVRSLPAEWRASPGIGRYAGRDESGPNKRDLTKITLSRLMGRQDSATCDSGKYACYDDTGCCHEDEVCCDDSEYCAPQGGECCNDGSGSCQTGYTCCGNACIPEGSSCCDMGTYCAAGNICVNPFDDYNSGFSLCCTDDTCLGIVGEDGITTTLSDLPEPTLDALSSLLDALATLDGFDDEATATGSSDPQTTGDMDDVDDEDDDSTTATITAASSPSSVPSNSASIASATTTGADAAPTVSTVGTSSANGASSSGSNNSTSNNSSNAASIEIQKTGWMLAYSMAITLTFWL</sequence>
<keyword evidence="4" id="KW-1185">Reference proteome</keyword>
<name>A0ABR4M8T4_9PEZI</name>
<dbReference type="Proteomes" id="UP001610728">
    <property type="component" value="Unassembled WGS sequence"/>
</dbReference>
<keyword evidence="2" id="KW-0732">Signal</keyword>
<reference evidence="3 4" key="1">
    <citation type="submission" date="2020-05" db="EMBL/GenBank/DDBJ databases">
        <title>Ceratocystis lukuohia genome.</title>
        <authorList>
            <person name="Harrington T.C."/>
            <person name="Kim K."/>
            <person name="Mayers C.G."/>
        </authorList>
    </citation>
    <scope>NUCLEOTIDE SEQUENCE [LARGE SCALE GENOMIC DNA]</scope>
    <source>
        <strain evidence="3 4">C4212</strain>
    </source>
</reference>
<proteinExistence type="predicted"/>
<feature type="compositionally biased region" description="Acidic residues" evidence="1">
    <location>
        <begin position="225"/>
        <end position="236"/>
    </location>
</feature>
<gene>
    <name evidence="3" type="ORF">HOO65_100062</name>
</gene>
<dbReference type="GeneID" id="98121631"/>